<dbReference type="FunFam" id="3.30.565.10:FF:000010">
    <property type="entry name" value="Sensor histidine kinase RcsC"/>
    <property type="match status" value="1"/>
</dbReference>
<dbReference type="GO" id="GO:0016020">
    <property type="term" value="C:membrane"/>
    <property type="evidence" value="ECO:0007669"/>
    <property type="project" value="UniProtKB-SubCell"/>
</dbReference>
<organism evidence="20 21">
    <name type="scientific">Merismopedia glauca CCAP 1448/3</name>
    <dbReference type="NCBI Taxonomy" id="1296344"/>
    <lineage>
        <taxon>Bacteria</taxon>
        <taxon>Bacillati</taxon>
        <taxon>Cyanobacteriota</taxon>
        <taxon>Cyanophyceae</taxon>
        <taxon>Synechococcales</taxon>
        <taxon>Merismopediaceae</taxon>
        <taxon>Merismopedia</taxon>
    </lineage>
</organism>
<evidence type="ECO:0000256" key="5">
    <source>
        <dbReference type="ARBA" id="ARBA00022553"/>
    </source>
</evidence>
<dbReference type="CDD" id="cd00082">
    <property type="entry name" value="HisKA"/>
    <property type="match status" value="1"/>
</dbReference>
<dbReference type="AlphaFoldDB" id="A0A2T1C1V5"/>
<dbReference type="InterPro" id="IPR036097">
    <property type="entry name" value="HisK_dim/P_sf"/>
</dbReference>
<dbReference type="Gene3D" id="3.30.565.10">
    <property type="entry name" value="Histidine kinase-like ATPase, C-terminal domain"/>
    <property type="match status" value="1"/>
</dbReference>
<keyword evidence="12" id="KW-0902">Two-component regulatory system</keyword>
<sequence length="942" mass="106965">MAIRQLQKWRIKRLFQQISQGSLVYRTLGNMSLRVGIVIFISAGVSYIHMMSKLEAQTRQQLEKYIHARGDRESSIFELAKDNLTVIKDRYLQELKVLGNKDPKTEFDALVSQWSDKTSRNFPQYKDYRQFDTHKYATVFIGKEATNNADLRRRILLAHNLISIYGHAWSNRFIDTYMVSPENTLTIYWKDLPYGLQSSSSYYTLDKEFFYAANPEHNPKRETVWTGVYLDPTVKAWMVSALSPVYDANDRYIGNFGHDIILTDLVNSTIKDHLKGTYNLVFREDGRLIAHPELMDEIQQKDGKLRISDLKNPHLQKVFELVTQANSQENILDYQSANEYLAFTKLEGTKWYFVTVYPKSLLSGMAFDTASFILICGIISLLIEVLLLFLAILQEIAKPVNDLLHATEQVASGNFDIKLDTERSDELGRLANAFTTMSHQLQESFDSLEHKVANRTVELAQAKQAADAANQAKSEFLANMSHELRTPLNGVLGYAQILNRSQNLPEKERHGVNIIYQCGNHLLMLIDDILDLAKIEARKVDLVAKPIHFPAFLQGVMEICQIRAYQKGIEFVYQASSNLPESIEADEKRLRQVLINLLGNGIKFTDAGKVSFTVETVEKLTPSAIASPTQIIRFQIEDTGIGIAKEHLEAIFQPFEQVGERRRQAQGTGLGLSISQKIVEMMGSHIQVQSEVGKGTTFVFEVEFPVGTEPIWQYKTNSGKEIVGYEGERQTILVIDDRWENRAVLSSLLAPLGFEIVEAENGQEGLTKAREIQPNLIITDILMPEMDGLEMLKQLRQDEDLQDLRVIISSASVSPLEQQMSLEAGGNDFLPKPVHSEELFNLLEKHTEIHWKYQSVSELAPVPIESKLNPLNIPPSADLLILLQLAQQGRLQKLIAVAKEMTQTSDRYLPFIQQVTQLASEFQAEKIETLIEQYLEVETQTS</sequence>
<evidence type="ECO:0000259" key="18">
    <source>
        <dbReference type="PROSITE" id="PS50110"/>
    </source>
</evidence>
<evidence type="ECO:0000256" key="14">
    <source>
        <dbReference type="ARBA" id="ARBA00074306"/>
    </source>
</evidence>
<comment type="subcellular location">
    <subcellularLocation>
        <location evidence="2">Membrane</location>
    </subcellularLocation>
</comment>
<dbReference type="Pfam" id="PF02518">
    <property type="entry name" value="HATPase_c"/>
    <property type="match status" value="1"/>
</dbReference>
<evidence type="ECO:0000256" key="9">
    <source>
        <dbReference type="ARBA" id="ARBA00022777"/>
    </source>
</evidence>
<dbReference type="CDD" id="cd06225">
    <property type="entry name" value="HAMP"/>
    <property type="match status" value="1"/>
</dbReference>
<evidence type="ECO:0000256" key="2">
    <source>
        <dbReference type="ARBA" id="ARBA00004370"/>
    </source>
</evidence>
<reference evidence="20 21" key="2">
    <citation type="submission" date="2018-03" db="EMBL/GenBank/DDBJ databases">
        <title>The ancient ancestry and fast evolution of plastids.</title>
        <authorList>
            <person name="Moore K.R."/>
            <person name="Magnabosco C."/>
            <person name="Momper L."/>
            <person name="Gold D.A."/>
            <person name="Bosak T."/>
            <person name="Fournier G.P."/>
        </authorList>
    </citation>
    <scope>NUCLEOTIDE SEQUENCE [LARGE SCALE GENOMIC DNA]</scope>
    <source>
        <strain evidence="20 21">CCAP 1448/3</strain>
    </source>
</reference>
<feature type="transmembrane region" description="Helical" evidence="16">
    <location>
        <begin position="372"/>
        <end position="393"/>
    </location>
</feature>
<dbReference type="Gene3D" id="3.40.50.2300">
    <property type="match status" value="1"/>
</dbReference>
<feature type="domain" description="Response regulatory" evidence="18">
    <location>
        <begin position="731"/>
        <end position="847"/>
    </location>
</feature>
<keyword evidence="11 16" id="KW-1133">Transmembrane helix</keyword>
<evidence type="ECO:0000256" key="12">
    <source>
        <dbReference type="ARBA" id="ARBA00023012"/>
    </source>
</evidence>
<gene>
    <name evidence="20" type="ORF">C7B64_14770</name>
</gene>
<dbReference type="Pfam" id="PF00512">
    <property type="entry name" value="HisKA"/>
    <property type="match status" value="1"/>
</dbReference>
<reference evidence="20 21" key="1">
    <citation type="submission" date="2018-02" db="EMBL/GenBank/DDBJ databases">
        <authorList>
            <person name="Cohen D.B."/>
            <person name="Kent A.D."/>
        </authorList>
    </citation>
    <scope>NUCLEOTIDE SEQUENCE [LARGE SCALE GENOMIC DNA]</scope>
    <source>
        <strain evidence="20 21">CCAP 1448/3</strain>
    </source>
</reference>
<evidence type="ECO:0000256" key="15">
    <source>
        <dbReference type="PROSITE-ProRule" id="PRU00169"/>
    </source>
</evidence>
<dbReference type="Pfam" id="PF00672">
    <property type="entry name" value="HAMP"/>
    <property type="match status" value="1"/>
</dbReference>
<keyword evidence="6" id="KW-0808">Transferase</keyword>
<feature type="domain" description="Histidine kinase" evidence="17">
    <location>
        <begin position="479"/>
        <end position="706"/>
    </location>
</feature>
<dbReference type="InterPro" id="IPR005467">
    <property type="entry name" value="His_kinase_dom"/>
</dbReference>
<name>A0A2T1C1V5_9CYAN</name>
<evidence type="ECO:0000256" key="7">
    <source>
        <dbReference type="ARBA" id="ARBA00022692"/>
    </source>
</evidence>
<evidence type="ECO:0000313" key="21">
    <source>
        <dbReference type="Proteomes" id="UP000238762"/>
    </source>
</evidence>
<dbReference type="Gene3D" id="6.10.340.10">
    <property type="match status" value="1"/>
</dbReference>
<accession>A0A2T1C1V5</accession>
<dbReference type="PRINTS" id="PR00344">
    <property type="entry name" value="BCTRLSENSOR"/>
</dbReference>
<dbReference type="InterPro" id="IPR011006">
    <property type="entry name" value="CheY-like_superfamily"/>
</dbReference>
<evidence type="ECO:0000313" key="20">
    <source>
        <dbReference type="EMBL" id="PSB02137.1"/>
    </source>
</evidence>
<dbReference type="PROSITE" id="PS50109">
    <property type="entry name" value="HIS_KIN"/>
    <property type="match status" value="1"/>
</dbReference>
<dbReference type="GO" id="GO:0000155">
    <property type="term" value="F:phosphorelay sensor kinase activity"/>
    <property type="evidence" value="ECO:0007669"/>
    <property type="project" value="InterPro"/>
</dbReference>
<dbReference type="SUPFAM" id="SSF52172">
    <property type="entry name" value="CheY-like"/>
    <property type="match status" value="1"/>
</dbReference>
<dbReference type="SMART" id="SM00304">
    <property type="entry name" value="HAMP"/>
    <property type="match status" value="1"/>
</dbReference>
<evidence type="ECO:0000256" key="10">
    <source>
        <dbReference type="ARBA" id="ARBA00022840"/>
    </source>
</evidence>
<dbReference type="SUPFAM" id="SSF55874">
    <property type="entry name" value="ATPase domain of HSP90 chaperone/DNA topoisomerase II/histidine kinase"/>
    <property type="match status" value="1"/>
</dbReference>
<evidence type="ECO:0000259" key="17">
    <source>
        <dbReference type="PROSITE" id="PS50109"/>
    </source>
</evidence>
<dbReference type="SMART" id="SM00388">
    <property type="entry name" value="HisKA"/>
    <property type="match status" value="1"/>
</dbReference>
<protein>
    <recommendedName>
        <fullName evidence="14">Circadian input-output histidine kinase CikA</fullName>
        <ecNumber evidence="4">2.7.13.3</ecNumber>
    </recommendedName>
</protein>
<dbReference type="InterPro" id="IPR003661">
    <property type="entry name" value="HisK_dim/P_dom"/>
</dbReference>
<comment type="similarity">
    <text evidence="3">In the N-terminal section; belongs to the phytochrome family.</text>
</comment>
<dbReference type="PANTHER" id="PTHR45339:SF1">
    <property type="entry name" value="HYBRID SIGNAL TRANSDUCTION HISTIDINE KINASE J"/>
    <property type="match status" value="1"/>
</dbReference>
<dbReference type="CDD" id="cd18773">
    <property type="entry name" value="PDC1_HK_sensor"/>
    <property type="match status" value="1"/>
</dbReference>
<keyword evidence="21" id="KW-1185">Reference proteome</keyword>
<feature type="domain" description="HAMP" evidence="19">
    <location>
        <begin position="394"/>
        <end position="446"/>
    </location>
</feature>
<dbReference type="FunFam" id="1.10.287.130:FF:000004">
    <property type="entry name" value="Ethylene receptor 1"/>
    <property type="match status" value="1"/>
</dbReference>
<evidence type="ECO:0000256" key="3">
    <source>
        <dbReference type="ARBA" id="ARBA00006402"/>
    </source>
</evidence>
<dbReference type="PANTHER" id="PTHR45339">
    <property type="entry name" value="HYBRID SIGNAL TRANSDUCTION HISTIDINE KINASE J"/>
    <property type="match status" value="1"/>
</dbReference>
<dbReference type="InterPro" id="IPR001789">
    <property type="entry name" value="Sig_transdc_resp-reg_receiver"/>
</dbReference>
<feature type="modified residue" description="4-aspartylphosphate" evidence="15">
    <location>
        <position position="780"/>
    </location>
</feature>
<dbReference type="PROSITE" id="PS50885">
    <property type="entry name" value="HAMP"/>
    <property type="match status" value="1"/>
</dbReference>
<keyword evidence="10" id="KW-0067">ATP-binding</keyword>
<dbReference type="Proteomes" id="UP000238762">
    <property type="component" value="Unassembled WGS sequence"/>
</dbReference>
<dbReference type="InterPro" id="IPR036890">
    <property type="entry name" value="HATPase_C_sf"/>
</dbReference>
<evidence type="ECO:0000256" key="11">
    <source>
        <dbReference type="ARBA" id="ARBA00022989"/>
    </source>
</evidence>
<dbReference type="SUPFAM" id="SSF158472">
    <property type="entry name" value="HAMP domain-like"/>
    <property type="match status" value="1"/>
</dbReference>
<evidence type="ECO:0000256" key="1">
    <source>
        <dbReference type="ARBA" id="ARBA00000085"/>
    </source>
</evidence>
<dbReference type="InterPro" id="IPR004358">
    <property type="entry name" value="Sig_transdc_His_kin-like_C"/>
</dbReference>
<proteinExistence type="inferred from homology"/>
<dbReference type="Gene3D" id="1.10.287.130">
    <property type="match status" value="1"/>
</dbReference>
<keyword evidence="7 16" id="KW-0812">Transmembrane</keyword>
<dbReference type="SUPFAM" id="SSF47384">
    <property type="entry name" value="Homodimeric domain of signal transducing histidine kinase"/>
    <property type="match status" value="1"/>
</dbReference>
<evidence type="ECO:0000256" key="4">
    <source>
        <dbReference type="ARBA" id="ARBA00012438"/>
    </source>
</evidence>
<dbReference type="SMART" id="SM00448">
    <property type="entry name" value="REC"/>
    <property type="match status" value="1"/>
</dbReference>
<keyword evidence="8" id="KW-0547">Nucleotide-binding</keyword>
<evidence type="ECO:0000259" key="19">
    <source>
        <dbReference type="PROSITE" id="PS50885"/>
    </source>
</evidence>
<dbReference type="InterPro" id="IPR003660">
    <property type="entry name" value="HAMP_dom"/>
</dbReference>
<dbReference type="CDD" id="cd16922">
    <property type="entry name" value="HATPase_EvgS-ArcB-TorS-like"/>
    <property type="match status" value="1"/>
</dbReference>
<dbReference type="OrthoDB" id="510512at2"/>
<evidence type="ECO:0000256" key="13">
    <source>
        <dbReference type="ARBA" id="ARBA00023136"/>
    </source>
</evidence>
<dbReference type="SMART" id="SM00387">
    <property type="entry name" value="HATPase_c"/>
    <property type="match status" value="1"/>
</dbReference>
<evidence type="ECO:0000256" key="16">
    <source>
        <dbReference type="SAM" id="Phobius"/>
    </source>
</evidence>
<comment type="catalytic activity">
    <reaction evidence="1">
        <text>ATP + protein L-histidine = ADP + protein N-phospho-L-histidine.</text>
        <dbReference type="EC" id="2.7.13.3"/>
    </reaction>
</comment>
<dbReference type="Pfam" id="PF00072">
    <property type="entry name" value="Response_reg"/>
    <property type="match status" value="1"/>
</dbReference>
<dbReference type="PROSITE" id="PS50110">
    <property type="entry name" value="RESPONSE_REGULATORY"/>
    <property type="match status" value="1"/>
</dbReference>
<keyword evidence="9 20" id="KW-0418">Kinase</keyword>
<dbReference type="RefSeq" id="WP_106289429.1">
    <property type="nucleotide sequence ID" value="NZ_CAWNTC010000097.1"/>
</dbReference>
<dbReference type="EMBL" id="PVWJ01000072">
    <property type="protein sequence ID" value="PSB02137.1"/>
    <property type="molecule type" value="Genomic_DNA"/>
</dbReference>
<dbReference type="EC" id="2.7.13.3" evidence="4"/>
<keyword evidence="5 15" id="KW-0597">Phosphoprotein</keyword>
<evidence type="ECO:0000256" key="6">
    <source>
        <dbReference type="ARBA" id="ARBA00022679"/>
    </source>
</evidence>
<dbReference type="InterPro" id="IPR003594">
    <property type="entry name" value="HATPase_dom"/>
</dbReference>
<dbReference type="GO" id="GO:0005524">
    <property type="term" value="F:ATP binding"/>
    <property type="evidence" value="ECO:0007669"/>
    <property type="project" value="UniProtKB-KW"/>
</dbReference>
<evidence type="ECO:0000256" key="8">
    <source>
        <dbReference type="ARBA" id="ARBA00022741"/>
    </source>
</evidence>
<dbReference type="Gene3D" id="3.30.450.20">
    <property type="entry name" value="PAS domain"/>
    <property type="match status" value="2"/>
</dbReference>
<comment type="caution">
    <text evidence="20">The sequence shown here is derived from an EMBL/GenBank/DDBJ whole genome shotgun (WGS) entry which is preliminary data.</text>
</comment>
<keyword evidence="13 16" id="KW-0472">Membrane</keyword>